<evidence type="ECO:0000256" key="13">
    <source>
        <dbReference type="PIRSR" id="PIRSR602403-1"/>
    </source>
</evidence>
<dbReference type="InterPro" id="IPR014847">
    <property type="entry name" value="FA"/>
</dbReference>
<dbReference type="SUPFAM" id="SSF50729">
    <property type="entry name" value="PH domain-like"/>
    <property type="match status" value="1"/>
</dbReference>
<dbReference type="InterPro" id="IPR019749">
    <property type="entry name" value="Band_41_domain"/>
</dbReference>
<comment type="subcellular location">
    <subcellularLocation>
        <location evidence="5">Cytoplasm</location>
    </subcellularLocation>
    <subcellularLocation>
        <location evidence="4">Endoplasmic reticulum membrane</location>
        <topology evidence="4">Peripheral membrane protein</topology>
    </subcellularLocation>
    <subcellularLocation>
        <location evidence="3">Microsome membrane</location>
        <topology evidence="3">Peripheral membrane protein</topology>
    </subcellularLocation>
</comment>
<evidence type="ECO:0000313" key="17">
    <source>
        <dbReference type="Proteomes" id="UP000005205"/>
    </source>
</evidence>
<dbReference type="PROSITE" id="PS00086">
    <property type="entry name" value="CYTOCHROME_P450"/>
    <property type="match status" value="1"/>
</dbReference>
<dbReference type="eggNOG" id="KOG3530">
    <property type="taxonomic scope" value="Eukaryota"/>
</dbReference>
<dbReference type="EnsemblMetazoa" id="XM_012198679.1">
    <property type="protein sequence ID" value="XP_012054069.1"/>
    <property type="gene ID" value="LOC105617101"/>
</dbReference>
<dbReference type="Pfam" id="PF00373">
    <property type="entry name" value="FERM_M"/>
    <property type="match status" value="1"/>
</dbReference>
<comment type="function">
    <text evidence="2">May be involved in the metabolism of insect hormones and in the breakdown of synthetic insecticides.</text>
</comment>
<feature type="domain" description="FERM" evidence="15">
    <location>
        <begin position="429"/>
        <end position="719"/>
    </location>
</feature>
<dbReference type="KEGG" id="acep:105617101"/>
<evidence type="ECO:0000256" key="11">
    <source>
        <dbReference type="ARBA" id="ARBA00023004"/>
    </source>
</evidence>
<comment type="similarity">
    <text evidence="6">Belongs to the cytochrome P450 family.</text>
</comment>
<keyword evidence="17" id="KW-1185">Reference proteome</keyword>
<feature type="binding site" description="axial binding residue" evidence="13">
    <location>
        <position position="463"/>
    </location>
    <ligand>
        <name>heme</name>
        <dbReference type="ChEBI" id="CHEBI:30413"/>
    </ligand>
    <ligandPart>
        <name>Fe</name>
        <dbReference type="ChEBI" id="CHEBI:18248"/>
    </ligandPart>
</feature>
<dbReference type="PRINTS" id="PR00935">
    <property type="entry name" value="BAND41"/>
</dbReference>
<dbReference type="InterPro" id="IPR019747">
    <property type="entry name" value="FERM_CS"/>
</dbReference>
<dbReference type="AlphaFoldDB" id="A0A158N961"/>
<dbReference type="EMBL" id="ADTU01008696">
    <property type="status" value="NOT_ANNOTATED_CDS"/>
    <property type="molecule type" value="Genomic_DNA"/>
</dbReference>
<evidence type="ECO:0000256" key="14">
    <source>
        <dbReference type="SAM" id="MobiDB-lite"/>
    </source>
</evidence>
<dbReference type="Pfam" id="PF09380">
    <property type="entry name" value="FERM_C"/>
    <property type="match status" value="1"/>
</dbReference>
<dbReference type="FunFam" id="1.20.80.10:FF:000003">
    <property type="entry name" value="Tyrosine-protein phosphatase non-receptor type 4"/>
    <property type="match status" value="1"/>
</dbReference>
<evidence type="ECO:0000256" key="8">
    <source>
        <dbReference type="ARBA" id="ARBA00022617"/>
    </source>
</evidence>
<dbReference type="GO" id="GO:0030182">
    <property type="term" value="P:neuron differentiation"/>
    <property type="evidence" value="ECO:0007669"/>
    <property type="project" value="UniProtKB-ARBA"/>
</dbReference>
<evidence type="ECO:0000256" key="3">
    <source>
        <dbReference type="ARBA" id="ARBA00004174"/>
    </source>
</evidence>
<dbReference type="GO" id="GO:0031032">
    <property type="term" value="P:actomyosin structure organization"/>
    <property type="evidence" value="ECO:0007669"/>
    <property type="project" value="TreeGrafter"/>
</dbReference>
<evidence type="ECO:0000256" key="1">
    <source>
        <dbReference type="ARBA" id="ARBA00001971"/>
    </source>
</evidence>
<dbReference type="PRINTS" id="PR00385">
    <property type="entry name" value="P450"/>
</dbReference>
<dbReference type="SMART" id="SM01196">
    <property type="entry name" value="FERM_C"/>
    <property type="match status" value="1"/>
</dbReference>
<keyword evidence="11 13" id="KW-0408">Iron</keyword>
<dbReference type="GO" id="GO:0016705">
    <property type="term" value="F:oxidoreductase activity, acting on paired donors, with incorporation or reduction of molecular oxygen"/>
    <property type="evidence" value="ECO:0007669"/>
    <property type="project" value="InterPro"/>
</dbReference>
<dbReference type="PROSITE" id="PS00660">
    <property type="entry name" value="FERM_1"/>
    <property type="match status" value="1"/>
</dbReference>
<dbReference type="InterPro" id="IPR000299">
    <property type="entry name" value="FERM_domain"/>
</dbReference>
<dbReference type="CDD" id="cd11054">
    <property type="entry name" value="CYP24A1-like"/>
    <property type="match status" value="1"/>
</dbReference>
<dbReference type="InterPro" id="IPR036396">
    <property type="entry name" value="Cyt_P450_sf"/>
</dbReference>
<dbReference type="PROSITE" id="PS00661">
    <property type="entry name" value="FERM_2"/>
    <property type="match status" value="1"/>
</dbReference>
<keyword evidence="9 13" id="KW-0479">Metal-binding</keyword>
<dbReference type="FunFam" id="1.10.630.10:FF:000006">
    <property type="entry name" value="Cytochrome P450 302a1, mitochondrial"/>
    <property type="match status" value="1"/>
</dbReference>
<organism evidence="16 17">
    <name type="scientific">Atta cephalotes</name>
    <name type="common">Leafcutter ant</name>
    <dbReference type="NCBI Taxonomy" id="12957"/>
    <lineage>
        <taxon>Eukaryota</taxon>
        <taxon>Metazoa</taxon>
        <taxon>Ecdysozoa</taxon>
        <taxon>Arthropoda</taxon>
        <taxon>Hexapoda</taxon>
        <taxon>Insecta</taxon>
        <taxon>Pterygota</taxon>
        <taxon>Neoptera</taxon>
        <taxon>Endopterygota</taxon>
        <taxon>Hymenoptera</taxon>
        <taxon>Apocrita</taxon>
        <taxon>Aculeata</taxon>
        <taxon>Formicoidea</taxon>
        <taxon>Formicidae</taxon>
        <taxon>Myrmicinae</taxon>
        <taxon>Atta</taxon>
    </lineage>
</organism>
<dbReference type="STRING" id="12957.A0A158N961"/>
<dbReference type="InterPro" id="IPR017972">
    <property type="entry name" value="Cyt_P450_CS"/>
</dbReference>
<sequence>MRLPLKMQSRTRSIRNYPTGYNEIVDMSNNLQHVRPTEDIPGPKALPLIGNLFRFLPYIGEYYNVNVLTFMRMLHNKYGNIVKFDGLKKQPSIFLFCPELCKNMYQLQGKIPMRIAMEPLHNYRKSRKDIYKGQYGLTTSQGESWKDFRSKVGPHMMRPNIVKMHATQIHDITSEFVDKMSTLRDPKTLELPDDFMNELYKWSVETMCLIALNYRMGCLKSNLALDSEPQIMINCVKEMFNLTYRIENVPSLLKISHTRNYQKLFRALDQINVISAKYIEYAKNNISKSRDNTNRDYSILEKLLCIDKQVALVMALDILMSTDTTSNAAGALLYYIANNKEKQDKLREEVMSVLPDKTTPITHDLLEKIPYVRGCIKECMRLFPIANGILRNMPKDVSLGGYLIPKGANVMACHAVLSMDPKYFARPMEYIPERWIRDSPEFLLYRSTHTHAYMPFGYGVRACIGQRFAEMELEMLLLKVYSNNVQHWLDPTKPIKKQVKIGPPYTLRLKVKFYSSEPNTLREELTRYQFFLQLKQDVLEGKLHCPHQVAVQLAALALQSELGDYDPAMHSAATVSEFRFVPGQTEQMELEILEEYIKCSGLSPAQAESAYLSKAKWLDMYGVDMHIVLGKDACEYSLGLTPTGILVFEGTQKIGLFFWPKIGRLDFKKKKLTLVVVEEDDEGRGEQEHTFVFRLVNEKACKHLWKCAVEHHAFFRLRAPVKGTSGRQNFFRMGSRFRYSGKTEFQTTQLNRARRTVQFERRPSQRYARRQSHVLRERQRQQQQVEQPQPSPPPADEEPLQRQSNRSSTKSSNSSSVQGTSSPLVDSLLKSLAKDQQPLEARNQTTVSSSEKESEPMKTSLTVETITNQVQLVPNNQVGGISSLPPRTPIPPESLKCNILKATLEQGKNSNLVSITSTESSGVIAKKNQHSDAATIVSVGGDKLTLSVSGATTAVNPSMDDAVTVTHFSLDSWGQIEQKTTSLSPKVSNQQSQNPFNPFTNDSIDTSNTPEASEEEAKPEDDKKKNTNPFIDSNPFLGILNPFKDLQPVTIEKKVEADIEKAGARVVKTEEIQTTTTTLTHKDESQAASDISPWLVADPSQSPAPDQTPTKHTIITRKTVITTQL</sequence>
<dbReference type="PRINTS" id="PR00465">
    <property type="entry name" value="EP450IV"/>
</dbReference>
<dbReference type="SMART" id="SM00295">
    <property type="entry name" value="B41"/>
    <property type="match status" value="1"/>
</dbReference>
<dbReference type="Gene3D" id="1.20.80.10">
    <property type="match status" value="1"/>
</dbReference>
<name>A0A158N961_ATTCE</name>
<dbReference type="EMBL" id="ADTU01008695">
    <property type="status" value="NOT_ANNOTATED_CDS"/>
    <property type="molecule type" value="Genomic_DNA"/>
</dbReference>
<dbReference type="GO" id="GO:0005789">
    <property type="term" value="C:endoplasmic reticulum membrane"/>
    <property type="evidence" value="ECO:0007669"/>
    <property type="project" value="UniProtKB-SubCell"/>
</dbReference>
<dbReference type="Pfam" id="PF08736">
    <property type="entry name" value="FA"/>
    <property type="match status" value="1"/>
</dbReference>
<gene>
    <name evidence="16" type="primary">105617101</name>
</gene>
<dbReference type="SUPFAM" id="SSF48264">
    <property type="entry name" value="Cytochrome P450"/>
    <property type="match status" value="1"/>
</dbReference>
<dbReference type="EMBL" id="ADTU01008693">
    <property type="status" value="NOT_ANNOTATED_CDS"/>
    <property type="molecule type" value="Genomic_DNA"/>
</dbReference>
<dbReference type="OrthoDB" id="3945418at2759"/>
<evidence type="ECO:0000313" key="16">
    <source>
        <dbReference type="EnsemblMetazoa" id="XP_012054069.1"/>
    </source>
</evidence>
<dbReference type="InterPro" id="IPR018980">
    <property type="entry name" value="FERM_PH-like_C"/>
</dbReference>
<dbReference type="SMART" id="SM01195">
    <property type="entry name" value="FA"/>
    <property type="match status" value="1"/>
</dbReference>
<accession>A0A158N961</accession>
<feature type="compositionally biased region" description="Polar residues" evidence="14">
    <location>
        <begin position="980"/>
        <end position="1009"/>
    </location>
</feature>
<dbReference type="GO" id="GO:0004497">
    <property type="term" value="F:monooxygenase activity"/>
    <property type="evidence" value="ECO:0007669"/>
    <property type="project" value="UniProtKB-KW"/>
</dbReference>
<evidence type="ECO:0000256" key="5">
    <source>
        <dbReference type="ARBA" id="ARBA00004496"/>
    </source>
</evidence>
<dbReference type="SUPFAM" id="SSF47031">
    <property type="entry name" value="Second domain of FERM"/>
    <property type="match status" value="1"/>
</dbReference>
<dbReference type="EMBL" id="ADTU01008694">
    <property type="status" value="NOT_ANNOTATED_CDS"/>
    <property type="molecule type" value="Genomic_DNA"/>
</dbReference>
<dbReference type="PROSITE" id="PS50057">
    <property type="entry name" value="FERM_3"/>
    <property type="match status" value="1"/>
</dbReference>
<evidence type="ECO:0000256" key="10">
    <source>
        <dbReference type="ARBA" id="ARBA00023002"/>
    </source>
</evidence>
<dbReference type="InterPro" id="IPR014352">
    <property type="entry name" value="FERM/acyl-CoA-bd_prot_sf"/>
</dbReference>
<feature type="compositionally biased region" description="Low complexity" evidence="14">
    <location>
        <begin position="801"/>
        <end position="822"/>
    </location>
</feature>
<reference evidence="17" key="1">
    <citation type="journal article" date="2011" name="PLoS Genet.">
        <title>The genome sequence of the leaf-cutter ant Atta cephalotes reveals insights into its obligate symbiotic lifestyle.</title>
        <authorList>
            <person name="Suen G."/>
            <person name="Teiling C."/>
            <person name="Li L."/>
            <person name="Holt C."/>
            <person name="Abouheif E."/>
            <person name="Bornberg-Bauer E."/>
            <person name="Bouffard P."/>
            <person name="Caldera E.J."/>
            <person name="Cash E."/>
            <person name="Cavanaugh A."/>
            <person name="Denas O."/>
            <person name="Elhaik E."/>
            <person name="Fave M.J."/>
            <person name="Gadau J."/>
            <person name="Gibson J.D."/>
            <person name="Graur D."/>
            <person name="Grubbs K.J."/>
            <person name="Hagen D.E."/>
            <person name="Harkins T.T."/>
            <person name="Helmkampf M."/>
            <person name="Hu H."/>
            <person name="Johnson B.R."/>
            <person name="Kim J."/>
            <person name="Marsh S.E."/>
            <person name="Moeller J.A."/>
            <person name="Munoz-Torres M.C."/>
            <person name="Murphy M.C."/>
            <person name="Naughton M.C."/>
            <person name="Nigam S."/>
            <person name="Overson R."/>
            <person name="Rajakumar R."/>
            <person name="Reese J.T."/>
            <person name="Scott J.J."/>
            <person name="Smith C.R."/>
            <person name="Tao S."/>
            <person name="Tsutsui N.D."/>
            <person name="Viljakainen L."/>
            <person name="Wissler L."/>
            <person name="Yandell M.D."/>
            <person name="Zimmer F."/>
            <person name="Taylor J."/>
            <person name="Slater S.C."/>
            <person name="Clifton S.W."/>
            <person name="Warren W.C."/>
            <person name="Elsik C.G."/>
            <person name="Smith C.D."/>
            <person name="Weinstock G.M."/>
            <person name="Gerardo N.M."/>
            <person name="Currie C.R."/>
        </authorList>
    </citation>
    <scope>NUCLEOTIDE SEQUENCE [LARGE SCALE GENOMIC DNA]</scope>
</reference>
<evidence type="ECO:0000259" key="15">
    <source>
        <dbReference type="PROSITE" id="PS50057"/>
    </source>
</evidence>
<dbReference type="Gene3D" id="1.10.630.10">
    <property type="entry name" value="Cytochrome P450"/>
    <property type="match status" value="1"/>
</dbReference>
<keyword evidence="12" id="KW-0503">Monooxygenase</keyword>
<dbReference type="InterPro" id="IPR001128">
    <property type="entry name" value="Cyt_P450"/>
</dbReference>
<dbReference type="CDD" id="cd14473">
    <property type="entry name" value="FERM_B-lobe"/>
    <property type="match status" value="1"/>
</dbReference>
<dbReference type="InterPro" id="IPR002403">
    <property type="entry name" value="Cyt_P450_E_grp-IV"/>
</dbReference>
<dbReference type="GO" id="GO:0071944">
    <property type="term" value="C:cell periphery"/>
    <property type="evidence" value="ECO:0007669"/>
    <property type="project" value="UniProtKB-ARBA"/>
</dbReference>
<dbReference type="InParanoid" id="A0A158N961"/>
<comment type="cofactor">
    <cofactor evidence="1 13">
        <name>heme</name>
        <dbReference type="ChEBI" id="CHEBI:30413"/>
    </cofactor>
</comment>
<feature type="region of interest" description="Disordered" evidence="14">
    <location>
        <begin position="980"/>
        <end position="1032"/>
    </location>
</feature>
<evidence type="ECO:0000256" key="12">
    <source>
        <dbReference type="ARBA" id="ARBA00023033"/>
    </source>
</evidence>
<dbReference type="PANTHER" id="PTHR23280:SF25">
    <property type="entry name" value="MOESIN_EZRIN_RADIXIN HOMOLOG 1"/>
    <property type="match status" value="1"/>
</dbReference>
<keyword evidence="10" id="KW-0560">Oxidoreductase</keyword>
<protein>
    <recommendedName>
        <fullName evidence="15">FERM domain-containing protein</fullName>
    </recommendedName>
</protein>
<evidence type="ECO:0000256" key="6">
    <source>
        <dbReference type="ARBA" id="ARBA00010617"/>
    </source>
</evidence>
<evidence type="ECO:0000256" key="2">
    <source>
        <dbReference type="ARBA" id="ARBA00003690"/>
    </source>
</evidence>
<dbReference type="InterPro" id="IPR035963">
    <property type="entry name" value="FERM_2"/>
</dbReference>
<dbReference type="GO" id="GO:0005856">
    <property type="term" value="C:cytoskeleton"/>
    <property type="evidence" value="ECO:0007669"/>
    <property type="project" value="TreeGrafter"/>
</dbReference>
<dbReference type="FunFam" id="2.30.29.30:FF:000002">
    <property type="entry name" value="Band 4.1-like protein 5 isoform 1"/>
    <property type="match status" value="1"/>
</dbReference>
<keyword evidence="8 13" id="KW-0349">Heme</keyword>
<dbReference type="PANTHER" id="PTHR23280">
    <property type="entry name" value="4.1 G PROTEIN"/>
    <property type="match status" value="1"/>
</dbReference>
<keyword evidence="7" id="KW-0963">Cytoplasm</keyword>
<dbReference type="Proteomes" id="UP000005205">
    <property type="component" value="Unassembled WGS sequence"/>
</dbReference>
<evidence type="ECO:0000256" key="7">
    <source>
        <dbReference type="ARBA" id="ARBA00022490"/>
    </source>
</evidence>
<evidence type="ECO:0000256" key="9">
    <source>
        <dbReference type="ARBA" id="ARBA00022723"/>
    </source>
</evidence>
<dbReference type="CDD" id="cd13186">
    <property type="entry name" value="FERM_C_NBL4_NBL5"/>
    <property type="match status" value="1"/>
</dbReference>
<proteinExistence type="inferred from homology"/>
<dbReference type="Pfam" id="PF00067">
    <property type="entry name" value="p450"/>
    <property type="match status" value="1"/>
</dbReference>
<evidence type="ECO:0000256" key="4">
    <source>
        <dbReference type="ARBA" id="ARBA00004406"/>
    </source>
</evidence>
<dbReference type="InterPro" id="IPR011993">
    <property type="entry name" value="PH-like_dom_sf"/>
</dbReference>
<dbReference type="GO" id="GO:0020037">
    <property type="term" value="F:heme binding"/>
    <property type="evidence" value="ECO:0007669"/>
    <property type="project" value="InterPro"/>
</dbReference>
<dbReference type="GO" id="GO:0005506">
    <property type="term" value="F:iron ion binding"/>
    <property type="evidence" value="ECO:0007669"/>
    <property type="project" value="InterPro"/>
</dbReference>
<dbReference type="InterPro" id="IPR019748">
    <property type="entry name" value="FERM_central"/>
</dbReference>
<feature type="region of interest" description="Disordered" evidence="14">
    <location>
        <begin position="750"/>
        <end position="859"/>
    </location>
</feature>
<dbReference type="GO" id="GO:0009887">
    <property type="term" value="P:animal organ morphogenesis"/>
    <property type="evidence" value="ECO:0007669"/>
    <property type="project" value="UniProtKB-ARBA"/>
</dbReference>
<reference evidence="16" key="2">
    <citation type="submission" date="2016-04" db="UniProtKB">
        <authorList>
            <consortium name="EnsemblMetazoa"/>
        </authorList>
    </citation>
    <scope>IDENTIFICATION</scope>
</reference>
<dbReference type="Gene3D" id="2.30.29.30">
    <property type="entry name" value="Pleckstrin-homology domain (PH domain)/Phosphotyrosine-binding domain (PTB)"/>
    <property type="match status" value="1"/>
</dbReference>